<comment type="caution">
    <text evidence="2">The sequence shown here is derived from an EMBL/GenBank/DDBJ whole genome shotgun (WGS) entry which is preliminary data.</text>
</comment>
<dbReference type="eggNOG" id="COG1320">
    <property type="taxonomic scope" value="Bacteria"/>
</dbReference>
<gene>
    <name evidence="2" type="ORF">RISW2_05870</name>
</gene>
<dbReference type="RefSeq" id="WP_043771456.1">
    <property type="nucleotide sequence ID" value="NZ_JAME01000017.1"/>
</dbReference>
<name>X7F751_9RHOB</name>
<dbReference type="PANTHER" id="PTHR34703:SF1">
    <property type="entry name" value="ANTIPORTER SUBUNIT MNHG2-RELATED"/>
    <property type="match status" value="1"/>
</dbReference>
<dbReference type="Proteomes" id="UP000023430">
    <property type="component" value="Unassembled WGS sequence"/>
</dbReference>
<dbReference type="PANTHER" id="PTHR34703">
    <property type="entry name" value="ANTIPORTER SUBUNIT MNHG2-RELATED"/>
    <property type="match status" value="1"/>
</dbReference>
<evidence type="ECO:0000256" key="1">
    <source>
        <dbReference type="SAM" id="Phobius"/>
    </source>
</evidence>
<feature type="transmembrane region" description="Helical" evidence="1">
    <location>
        <begin position="64"/>
        <end position="87"/>
    </location>
</feature>
<evidence type="ECO:0008006" key="4">
    <source>
        <dbReference type="Google" id="ProtNLM"/>
    </source>
</evidence>
<organism evidence="2 3">
    <name type="scientific">Roseivivax isoporae LMG 25204</name>
    <dbReference type="NCBI Taxonomy" id="1449351"/>
    <lineage>
        <taxon>Bacteria</taxon>
        <taxon>Pseudomonadati</taxon>
        <taxon>Pseudomonadota</taxon>
        <taxon>Alphaproteobacteria</taxon>
        <taxon>Rhodobacterales</taxon>
        <taxon>Roseobacteraceae</taxon>
        <taxon>Roseivivax</taxon>
    </lineage>
</organism>
<dbReference type="InterPro" id="IPR005133">
    <property type="entry name" value="PhaG_MnhG_YufB"/>
</dbReference>
<dbReference type="EMBL" id="JAME01000017">
    <property type="protein sequence ID" value="ETX28620.1"/>
    <property type="molecule type" value="Genomic_DNA"/>
</dbReference>
<keyword evidence="1" id="KW-0812">Transmembrane</keyword>
<dbReference type="STRING" id="1449351.RISW2_05870"/>
<dbReference type="AlphaFoldDB" id="X7F751"/>
<proteinExistence type="predicted"/>
<evidence type="ECO:0000313" key="3">
    <source>
        <dbReference type="Proteomes" id="UP000023430"/>
    </source>
</evidence>
<keyword evidence="1" id="KW-1133">Transmembrane helix</keyword>
<evidence type="ECO:0000313" key="2">
    <source>
        <dbReference type="EMBL" id="ETX28620.1"/>
    </source>
</evidence>
<dbReference type="GO" id="GO:0015385">
    <property type="term" value="F:sodium:proton antiporter activity"/>
    <property type="evidence" value="ECO:0007669"/>
    <property type="project" value="TreeGrafter"/>
</dbReference>
<dbReference type="Pfam" id="PF03334">
    <property type="entry name" value="PhaG_MnhG_YufB"/>
    <property type="match status" value="1"/>
</dbReference>
<protein>
    <recommendedName>
        <fullName evidence="4">Cation:proton antiporter</fullName>
    </recommendedName>
</protein>
<sequence>MATALATLGTLLATLGVAFLLVAAIGVWRLPDTLSRLHALTKADTAGTALVALGALCLSGSLSAALPLVLCVTLVGISGATLGHLIARAHLGRETR</sequence>
<accession>X7F751</accession>
<keyword evidence="1" id="KW-0472">Membrane</keyword>
<reference evidence="2 3" key="1">
    <citation type="submission" date="2014-01" db="EMBL/GenBank/DDBJ databases">
        <title>Roseivivax isoporae LMG 25204 Genome Sequencing.</title>
        <authorList>
            <person name="Lai Q."/>
            <person name="Li G."/>
            <person name="Shao Z."/>
        </authorList>
    </citation>
    <scope>NUCLEOTIDE SEQUENCE [LARGE SCALE GENOMIC DNA]</scope>
    <source>
        <strain evidence="2 3">LMG 25204</strain>
    </source>
</reference>
<keyword evidence="3" id="KW-1185">Reference proteome</keyword>